<dbReference type="GO" id="GO:0009103">
    <property type="term" value="P:lipopolysaccharide biosynthetic process"/>
    <property type="evidence" value="ECO:0007669"/>
    <property type="project" value="TreeGrafter"/>
</dbReference>
<dbReference type="GO" id="GO:0016747">
    <property type="term" value="F:acyltransferase activity, transferring groups other than amino-acyl groups"/>
    <property type="evidence" value="ECO:0007669"/>
    <property type="project" value="InterPro"/>
</dbReference>
<evidence type="ECO:0000313" key="4">
    <source>
        <dbReference type="EMBL" id="AVG24668.1"/>
    </source>
</evidence>
<feature type="transmembrane region" description="Helical" evidence="1">
    <location>
        <begin position="332"/>
        <end position="350"/>
    </location>
</feature>
<sequence length="649" mass="71188">MSKRTFRPDLQGLRGIAVVAVVAYHLGIFFPGGFLGVDIFFVISGFVIGQILLHEWESDGHIRWAKFFARRFFRLIPALAIVVLVTMALAVFVFTSPAIQENAVLTGASALLGTSNFVIADLSGGYFGFAPAMNPLIHTWSLSVEWQFYLIFPLLLLALGAGTRKSKPPRDVLLFVTVLLISVLSFALSFGEVRVPGLGEMDVLGFYSPLPRIWEFGLGILALLVVRRLGALPRAMGATLATVGLLAIAFGLFFVSEDNSTPGLTTLIPTVGTALLIVAGSRMVEGEKSLNGALSIKPLRWLGDLSYSLYLWHWPVLYFAKEFGFPNNPQRMVAVVGLSLLASVISYYWVETKFRSRQWPVSSRVSVRAVALGVTPFLVAGLWSVAGDTYRDALERQGVIDTVPGDVGHDLFHETVEERFFPCLPLAIRDEADRWKGFLRCQQSKETEGLSVALVGDSHAEHLFAGLATALPEENVGYYIRSGELAVAGSSAQMRNILHTVAESGSIHTVVISNWWMLFGVPVDELATTVATLEDAGKRVIITNDIPTAPFNPDNCKTSAYIFAPRECDFPVKAIEFSREEVQKDLEAVVESSQSAYLMDTYGLFCEGDFCTMDVPDYGVVYRDNDHLNLLGSELVATQIAEKIGHSIR</sequence>
<dbReference type="AlphaFoldDB" id="A0A2L2BSN1"/>
<accession>A0A2L2BSN1</accession>
<evidence type="ECO:0000256" key="1">
    <source>
        <dbReference type="SAM" id="Phobius"/>
    </source>
</evidence>
<dbReference type="KEGG" id="psai:C3B54_111742"/>
<feature type="transmembrane region" description="Helical" evidence="1">
    <location>
        <begin position="210"/>
        <end position="226"/>
    </location>
</feature>
<feature type="domain" description="SGNH" evidence="3">
    <location>
        <begin position="439"/>
        <end position="641"/>
    </location>
</feature>
<dbReference type="Proteomes" id="UP000243077">
    <property type="component" value="Chromosome"/>
</dbReference>
<dbReference type="GO" id="GO:0016020">
    <property type="term" value="C:membrane"/>
    <property type="evidence" value="ECO:0007669"/>
    <property type="project" value="TreeGrafter"/>
</dbReference>
<gene>
    <name evidence="4" type="ORF">C3B54_111742</name>
</gene>
<feature type="domain" description="Acyltransferase 3" evidence="2">
    <location>
        <begin position="9"/>
        <end position="347"/>
    </location>
</feature>
<keyword evidence="1" id="KW-1133">Transmembrane helix</keyword>
<dbReference type="PANTHER" id="PTHR23028:SF53">
    <property type="entry name" value="ACYL_TRANSF_3 DOMAIN-CONTAINING PROTEIN"/>
    <property type="match status" value="1"/>
</dbReference>
<dbReference type="InterPro" id="IPR043968">
    <property type="entry name" value="SGNH"/>
</dbReference>
<reference evidence="4 5" key="1">
    <citation type="submission" date="2018-02" db="EMBL/GenBank/DDBJ databases">
        <title>Complete genome of the streamlined marine actinobacterium Pontimonas salivibrio CL-TW6 adapted to coastal planktonic lifestype.</title>
        <authorList>
            <person name="Cho B.C."/>
            <person name="Hardies S.C."/>
            <person name="Jang G.I."/>
            <person name="Hwang C.Y."/>
        </authorList>
    </citation>
    <scope>NUCLEOTIDE SEQUENCE [LARGE SCALE GENOMIC DNA]</scope>
    <source>
        <strain evidence="4 5">CL-TW6</strain>
    </source>
</reference>
<evidence type="ECO:0000313" key="5">
    <source>
        <dbReference type="Proteomes" id="UP000243077"/>
    </source>
</evidence>
<dbReference type="RefSeq" id="WP_104914117.1">
    <property type="nucleotide sequence ID" value="NZ_CP026923.1"/>
</dbReference>
<feature type="transmembrane region" description="Helical" evidence="1">
    <location>
        <begin position="12"/>
        <end position="30"/>
    </location>
</feature>
<feature type="transmembrane region" description="Helical" evidence="1">
    <location>
        <begin position="75"/>
        <end position="95"/>
    </location>
</feature>
<feature type="transmembrane region" description="Helical" evidence="1">
    <location>
        <begin position="365"/>
        <end position="386"/>
    </location>
</feature>
<dbReference type="Pfam" id="PF01757">
    <property type="entry name" value="Acyl_transf_3"/>
    <property type="match status" value="1"/>
</dbReference>
<dbReference type="EMBL" id="CP026923">
    <property type="protein sequence ID" value="AVG24668.1"/>
    <property type="molecule type" value="Genomic_DNA"/>
</dbReference>
<keyword evidence="5" id="KW-1185">Reference proteome</keyword>
<evidence type="ECO:0000259" key="3">
    <source>
        <dbReference type="Pfam" id="PF19040"/>
    </source>
</evidence>
<dbReference type="Pfam" id="PF19040">
    <property type="entry name" value="SGNH"/>
    <property type="match status" value="1"/>
</dbReference>
<dbReference type="PANTHER" id="PTHR23028">
    <property type="entry name" value="ACETYLTRANSFERASE"/>
    <property type="match status" value="1"/>
</dbReference>
<evidence type="ECO:0000259" key="2">
    <source>
        <dbReference type="Pfam" id="PF01757"/>
    </source>
</evidence>
<dbReference type="OrthoDB" id="3404679at2"/>
<dbReference type="InterPro" id="IPR050879">
    <property type="entry name" value="Acyltransferase_3"/>
</dbReference>
<feature type="transmembrane region" description="Helical" evidence="1">
    <location>
        <begin position="262"/>
        <end position="280"/>
    </location>
</feature>
<proteinExistence type="predicted"/>
<keyword evidence="4" id="KW-0808">Transferase</keyword>
<dbReference type="GO" id="GO:0016787">
    <property type="term" value="F:hydrolase activity"/>
    <property type="evidence" value="ECO:0007669"/>
    <property type="project" value="UniProtKB-KW"/>
</dbReference>
<protein>
    <submittedName>
        <fullName evidence="4">Peptidoglycan acetyltransferase/SGNH-hydrolase</fullName>
    </submittedName>
</protein>
<keyword evidence="1" id="KW-0472">Membrane</keyword>
<dbReference type="InterPro" id="IPR002656">
    <property type="entry name" value="Acyl_transf_3_dom"/>
</dbReference>
<feature type="transmembrane region" description="Helical" evidence="1">
    <location>
        <begin position="238"/>
        <end position="256"/>
    </location>
</feature>
<feature type="transmembrane region" description="Helical" evidence="1">
    <location>
        <begin position="172"/>
        <end position="190"/>
    </location>
</feature>
<keyword evidence="1" id="KW-0812">Transmembrane</keyword>
<feature type="transmembrane region" description="Helical" evidence="1">
    <location>
        <begin position="146"/>
        <end position="163"/>
    </location>
</feature>
<organism evidence="4 5">
    <name type="scientific">Pontimonas salivibrio</name>
    <dbReference type="NCBI Taxonomy" id="1159327"/>
    <lineage>
        <taxon>Bacteria</taxon>
        <taxon>Bacillati</taxon>
        <taxon>Actinomycetota</taxon>
        <taxon>Actinomycetes</taxon>
        <taxon>Micrococcales</taxon>
        <taxon>Microbacteriaceae</taxon>
        <taxon>Pontimonas</taxon>
    </lineage>
</organism>
<name>A0A2L2BSN1_9MICO</name>
<feature type="transmembrane region" description="Helical" evidence="1">
    <location>
        <begin position="36"/>
        <end position="54"/>
    </location>
</feature>
<keyword evidence="4" id="KW-0378">Hydrolase</keyword>